<proteinExistence type="predicted"/>
<organism evidence="3 4">
    <name type="scientific">Thermothielavioides terrestris (strain ATCC 38088 / NRRL 8126)</name>
    <name type="common">Thielavia terrestris</name>
    <dbReference type="NCBI Taxonomy" id="578455"/>
    <lineage>
        <taxon>Eukaryota</taxon>
        <taxon>Fungi</taxon>
        <taxon>Dikarya</taxon>
        <taxon>Ascomycota</taxon>
        <taxon>Pezizomycotina</taxon>
        <taxon>Sordariomycetes</taxon>
        <taxon>Sordariomycetidae</taxon>
        <taxon>Sordariales</taxon>
        <taxon>Chaetomiaceae</taxon>
        <taxon>Thermothielavioides</taxon>
        <taxon>Thermothielavioides terrestris</taxon>
    </lineage>
</organism>
<dbReference type="KEGG" id="ttt:THITE_2050626"/>
<accession>G2R8G7</accession>
<evidence type="ECO:0000259" key="2">
    <source>
        <dbReference type="Pfam" id="PF10021"/>
    </source>
</evidence>
<gene>
    <name evidence="3" type="ORF">THITE_2050626</name>
</gene>
<dbReference type="Proteomes" id="UP000008181">
    <property type="component" value="Chromosome 3"/>
</dbReference>
<feature type="region of interest" description="Disordered" evidence="1">
    <location>
        <begin position="1"/>
        <end position="21"/>
    </location>
</feature>
<feature type="compositionally biased region" description="Acidic residues" evidence="1">
    <location>
        <begin position="348"/>
        <end position="363"/>
    </location>
</feature>
<dbReference type="PANTHER" id="PTHR35596">
    <property type="entry name" value="DUF2263 DOMAIN-CONTAINING PROTEIN"/>
    <property type="match status" value="1"/>
</dbReference>
<dbReference type="InterPro" id="IPR019261">
    <property type="entry name" value="PARG_cat_microbial"/>
</dbReference>
<dbReference type="SUPFAM" id="SSF52949">
    <property type="entry name" value="Macro domain-like"/>
    <property type="match status" value="1"/>
</dbReference>
<dbReference type="Gene3D" id="3.40.220.10">
    <property type="entry name" value="Leucine Aminopeptidase, subunit E, domain 1"/>
    <property type="match status" value="1"/>
</dbReference>
<evidence type="ECO:0000313" key="4">
    <source>
        <dbReference type="Proteomes" id="UP000008181"/>
    </source>
</evidence>
<dbReference type="GeneID" id="11519919"/>
<dbReference type="eggNOG" id="ENOG502S35J">
    <property type="taxonomic scope" value="Eukaryota"/>
</dbReference>
<dbReference type="InterPro" id="IPR043472">
    <property type="entry name" value="Macro_dom-like"/>
</dbReference>
<feature type="compositionally biased region" description="Gly residues" evidence="1">
    <location>
        <begin position="191"/>
        <end position="200"/>
    </location>
</feature>
<dbReference type="Pfam" id="PF10021">
    <property type="entry name" value="PARG_cat_microb"/>
    <property type="match status" value="1"/>
</dbReference>
<feature type="region of interest" description="Disordered" evidence="1">
    <location>
        <begin position="43"/>
        <end position="81"/>
    </location>
</feature>
<feature type="compositionally biased region" description="Pro residues" evidence="1">
    <location>
        <begin position="56"/>
        <end position="81"/>
    </location>
</feature>
<evidence type="ECO:0000313" key="3">
    <source>
        <dbReference type="EMBL" id="AEO68225.1"/>
    </source>
</evidence>
<protein>
    <recommendedName>
        <fullName evidence="2">Microbial-type PARG catalytic domain-containing protein</fullName>
    </recommendedName>
</protein>
<sequence>MGRTKPSSGLPPAAFRKDARAKKAKATINKVIPALLSAHPRAREGINRSELITPDLLPPRPLKPAPTRPGPDTPARNPPVPRITLRITDTLTAAHSLLRIATPPARRPARYLGLDLDLTNRRARVAILNMASPLCPGGGFLRGAASQEESLCMRTTLLPALRDAFYRLPELGAVYTPDVLVFRAAGEGGGEGGGGGGGGDDGGEGHGDGGGGGGELAKRDRWFVDCVSAAMLRLPEVEVDEDGRAKAYASGKDRVLVRRKMELVMRVFQAKGAKRVVLGAWGCGAYGNPVGEVAAAWREVLLGSKRGAKADAGAGWEGIEEIVFAIKDASLAERFAEAFGDGLVREQEEGDAAPENEEEEEDPETARVKALQDKTKETELSAEQAKSPQLICG</sequence>
<dbReference type="EMBL" id="CP003011">
    <property type="protein sequence ID" value="AEO68225.1"/>
    <property type="molecule type" value="Genomic_DNA"/>
</dbReference>
<dbReference type="PANTHER" id="PTHR35596:SF1">
    <property type="entry name" value="MICROBIAL-TYPE PARG CATALYTIC DOMAIN-CONTAINING PROTEIN"/>
    <property type="match status" value="1"/>
</dbReference>
<dbReference type="OrthoDB" id="9985428at2759"/>
<reference evidence="3 4" key="1">
    <citation type="journal article" date="2011" name="Nat. Biotechnol.">
        <title>Comparative genomic analysis of the thermophilic biomass-degrading fungi Myceliophthora thermophila and Thielavia terrestris.</title>
        <authorList>
            <person name="Berka R.M."/>
            <person name="Grigoriev I.V."/>
            <person name="Otillar R."/>
            <person name="Salamov A."/>
            <person name="Grimwood J."/>
            <person name="Reid I."/>
            <person name="Ishmael N."/>
            <person name="John T."/>
            <person name="Darmond C."/>
            <person name="Moisan M.-C."/>
            <person name="Henrissat B."/>
            <person name="Coutinho P.M."/>
            <person name="Lombard V."/>
            <person name="Natvig D.O."/>
            <person name="Lindquist E."/>
            <person name="Schmutz J."/>
            <person name="Lucas S."/>
            <person name="Harris P."/>
            <person name="Powlowski J."/>
            <person name="Bellemare A."/>
            <person name="Taylor D."/>
            <person name="Butler G."/>
            <person name="de Vries R.P."/>
            <person name="Allijn I.E."/>
            <person name="van den Brink J."/>
            <person name="Ushinsky S."/>
            <person name="Storms R."/>
            <person name="Powell A.J."/>
            <person name="Paulsen I.T."/>
            <person name="Elbourne L.D.H."/>
            <person name="Baker S.E."/>
            <person name="Magnuson J."/>
            <person name="LaBoissiere S."/>
            <person name="Clutterbuck A.J."/>
            <person name="Martinez D."/>
            <person name="Wogulis M."/>
            <person name="de Leon A.L."/>
            <person name="Rey M.W."/>
            <person name="Tsang A."/>
        </authorList>
    </citation>
    <scope>NUCLEOTIDE SEQUENCE [LARGE SCALE GENOMIC DNA]</scope>
    <source>
        <strain evidence="4">ATCC 38088 / NRRL 8126</strain>
    </source>
</reference>
<feature type="region of interest" description="Disordered" evidence="1">
    <location>
        <begin position="191"/>
        <end position="213"/>
    </location>
</feature>
<dbReference type="AlphaFoldDB" id="G2R8G7"/>
<dbReference type="HOGENOM" id="CLU_024412_2_0_1"/>
<name>G2R8G7_THETT</name>
<feature type="domain" description="Microbial-type PARG catalytic" evidence="2">
    <location>
        <begin position="82"/>
        <end position="183"/>
    </location>
</feature>
<feature type="region of interest" description="Disordered" evidence="1">
    <location>
        <begin position="345"/>
        <end position="393"/>
    </location>
</feature>
<dbReference type="RefSeq" id="XP_003654561.1">
    <property type="nucleotide sequence ID" value="XM_003654513.1"/>
</dbReference>
<evidence type="ECO:0000256" key="1">
    <source>
        <dbReference type="SAM" id="MobiDB-lite"/>
    </source>
</evidence>
<dbReference type="STRING" id="578455.G2R8G7"/>
<keyword evidence="4" id="KW-1185">Reference proteome</keyword>
<feature type="compositionally biased region" description="Basic and acidic residues" evidence="1">
    <location>
        <begin position="364"/>
        <end position="379"/>
    </location>
</feature>